<name>A0A5E4PXK6_9NEOP</name>
<sequence>MSTAIYSGFELATIPDIPESILCGPSETRMSIVPQTIIYGYNTKIENKIGTRRAGIQWGENQRLYHLRLIE</sequence>
<proteinExistence type="predicted"/>
<evidence type="ECO:0000313" key="1">
    <source>
        <dbReference type="EMBL" id="VVC89918.1"/>
    </source>
</evidence>
<dbReference type="Proteomes" id="UP000324832">
    <property type="component" value="Unassembled WGS sequence"/>
</dbReference>
<dbReference type="AlphaFoldDB" id="A0A5E4PXK6"/>
<protein>
    <submittedName>
        <fullName evidence="1">Uncharacterized protein</fullName>
    </submittedName>
</protein>
<dbReference type="EMBL" id="FZQP02000670">
    <property type="protein sequence ID" value="VVC89918.1"/>
    <property type="molecule type" value="Genomic_DNA"/>
</dbReference>
<gene>
    <name evidence="1" type="ORF">LSINAPIS_LOCUS2946</name>
</gene>
<organism evidence="1 2">
    <name type="scientific">Leptidea sinapis</name>
    <dbReference type="NCBI Taxonomy" id="189913"/>
    <lineage>
        <taxon>Eukaryota</taxon>
        <taxon>Metazoa</taxon>
        <taxon>Ecdysozoa</taxon>
        <taxon>Arthropoda</taxon>
        <taxon>Hexapoda</taxon>
        <taxon>Insecta</taxon>
        <taxon>Pterygota</taxon>
        <taxon>Neoptera</taxon>
        <taxon>Endopterygota</taxon>
        <taxon>Lepidoptera</taxon>
        <taxon>Glossata</taxon>
        <taxon>Ditrysia</taxon>
        <taxon>Papilionoidea</taxon>
        <taxon>Pieridae</taxon>
        <taxon>Dismorphiinae</taxon>
        <taxon>Leptidea</taxon>
    </lineage>
</organism>
<reference evidence="1 2" key="1">
    <citation type="submission" date="2017-07" db="EMBL/GenBank/DDBJ databases">
        <authorList>
            <person name="Talla V."/>
            <person name="Backstrom N."/>
        </authorList>
    </citation>
    <scope>NUCLEOTIDE SEQUENCE [LARGE SCALE GENOMIC DNA]</scope>
</reference>
<keyword evidence="2" id="KW-1185">Reference proteome</keyword>
<evidence type="ECO:0000313" key="2">
    <source>
        <dbReference type="Proteomes" id="UP000324832"/>
    </source>
</evidence>
<accession>A0A5E4PXK6</accession>